<evidence type="ECO:0000259" key="1">
    <source>
        <dbReference type="Pfam" id="PF19975"/>
    </source>
</evidence>
<sequence>MAKCLIAGLPEAGKTTYIAALSYQLHNPNDKQKLSIRELPNDMSVINRLQNPWLEQRIVDRTSRGKVTDLEFKLKRNADGKSLDVNMPDIAGEDFSSLLEKQCEIINSWNDKPDSLLFFIKKIPTLVLTESFGDENKESASQDKIPKFTSQHIYEGVQNVLLIKELRRLFPWKRIAVGLTSWDLHNSKEKPYDYLNQECPFLGNFLNQYFPEAYIFGISAQGWEYDENMDIDDCMNKTIEGERSFVITPEGEKSYDITLPLNYLLL</sequence>
<dbReference type="EMBL" id="VZCW01000032">
    <property type="protein sequence ID" value="MQN11466.1"/>
    <property type="molecule type" value="Genomic_DNA"/>
</dbReference>
<proteinExistence type="predicted"/>
<dbReference type="Pfam" id="PF19975">
    <property type="entry name" value="DO-GTPase1"/>
    <property type="match status" value="1"/>
</dbReference>
<dbReference type="AlphaFoldDB" id="A0AA90UDU1"/>
<name>A0AA90UDU1_9BACT</name>
<dbReference type="Proteomes" id="UP000442105">
    <property type="component" value="Unassembled WGS sequence"/>
</dbReference>
<gene>
    <name evidence="2" type="ORF">F7D95_01250</name>
</gene>
<dbReference type="InterPro" id="IPR045530">
    <property type="entry name" value="DO-GTPase1"/>
</dbReference>
<organism evidence="2 3">
    <name type="scientific">Segatella copri</name>
    <dbReference type="NCBI Taxonomy" id="165179"/>
    <lineage>
        <taxon>Bacteria</taxon>
        <taxon>Pseudomonadati</taxon>
        <taxon>Bacteroidota</taxon>
        <taxon>Bacteroidia</taxon>
        <taxon>Bacteroidales</taxon>
        <taxon>Prevotellaceae</taxon>
        <taxon>Segatella</taxon>
    </lineage>
</organism>
<comment type="caution">
    <text evidence="2">The sequence shown here is derived from an EMBL/GenBank/DDBJ whole genome shotgun (WGS) entry which is preliminary data.</text>
</comment>
<protein>
    <recommendedName>
        <fullName evidence="1">Double-GTPase 1 domain-containing protein</fullName>
    </recommendedName>
</protein>
<feature type="domain" description="Double-GTPase 1" evidence="1">
    <location>
        <begin position="5"/>
        <end position="262"/>
    </location>
</feature>
<reference evidence="3" key="1">
    <citation type="submission" date="2019-09" db="EMBL/GenBank/DDBJ databases">
        <title>Distinct polysaccharide growth profiles of human intestinal Prevotella copri isolates.</title>
        <authorList>
            <person name="Fehlner-Peach H."/>
            <person name="Magnabosco C."/>
            <person name="Raghavan V."/>
            <person name="Scher J.U."/>
            <person name="Tett A."/>
            <person name="Cox L.M."/>
            <person name="Gottsegen C."/>
            <person name="Watters A."/>
            <person name="Wiltshire- Gordon J.D."/>
            <person name="Segata N."/>
            <person name="Bonneau R."/>
            <person name="Littman D.R."/>
        </authorList>
    </citation>
    <scope>NUCLEOTIDE SEQUENCE [LARGE SCALE GENOMIC DNA]</scope>
    <source>
        <strain evidence="3">iAQ1179</strain>
    </source>
</reference>
<dbReference type="RefSeq" id="WP_153127669.1">
    <property type="nucleotide sequence ID" value="NZ_VZCW01000032.1"/>
</dbReference>
<accession>A0AA90UDU1</accession>
<evidence type="ECO:0000313" key="2">
    <source>
        <dbReference type="EMBL" id="MQN11466.1"/>
    </source>
</evidence>
<evidence type="ECO:0000313" key="3">
    <source>
        <dbReference type="Proteomes" id="UP000442105"/>
    </source>
</evidence>